<keyword evidence="2" id="KW-1185">Reference proteome</keyword>
<reference evidence="1 2" key="1">
    <citation type="submission" date="2015-02" db="EMBL/GenBank/DDBJ databases">
        <title>Draft genome sequences of ten Microbacterium spp. with emphasis on heavy metal contaminated environments.</title>
        <authorList>
            <person name="Corretto E."/>
        </authorList>
    </citation>
    <scope>NUCLEOTIDE SEQUENCE [LARGE SCALE GENOMIC DNA]</scope>
    <source>
        <strain evidence="1 2">ARN176</strain>
    </source>
</reference>
<evidence type="ECO:0000313" key="1">
    <source>
        <dbReference type="EMBL" id="KJL30769.1"/>
    </source>
</evidence>
<accession>A0A0F0LDL6</accession>
<protein>
    <recommendedName>
        <fullName evidence="3">Protein phosphatase 2C</fullName>
    </recommendedName>
</protein>
<sequence length="275" mass="29020">MPVRTTSLTVPASADRENEDAIALAAGIGVVVDGAGIPADLRRGCTHTVAWYARRLADAFCARLVDRGTPMRDALAGAIAEVTALHAGSCTFEGGSPSATVAAWRVDGAEIEHLVLCDASIVVLDVSGRAHEITDDRIERSVARRTRELLSARTAAADAHPDERAVLRWRALEECRNSPDGFWCAQTDPKVAEQALIGRQAIDDTAAVIAASDGGTRGFQLVDAHDLPSFALRAASGELDGLAAEIRAGEEGLRTRSDFDGKIHDDLSIVVGSFG</sequence>
<dbReference type="AlphaFoldDB" id="A0A0F0LDL6"/>
<organism evidence="1 2">
    <name type="scientific">Microbacterium azadirachtae</name>
    <dbReference type="NCBI Taxonomy" id="582680"/>
    <lineage>
        <taxon>Bacteria</taxon>
        <taxon>Bacillati</taxon>
        <taxon>Actinomycetota</taxon>
        <taxon>Actinomycetes</taxon>
        <taxon>Micrococcales</taxon>
        <taxon>Microbacteriaceae</taxon>
        <taxon>Microbacterium</taxon>
    </lineage>
</organism>
<evidence type="ECO:0000313" key="2">
    <source>
        <dbReference type="Proteomes" id="UP000033740"/>
    </source>
</evidence>
<dbReference type="EMBL" id="JYIX01000040">
    <property type="protein sequence ID" value="KJL30769.1"/>
    <property type="molecule type" value="Genomic_DNA"/>
</dbReference>
<dbReference type="InterPro" id="IPR036457">
    <property type="entry name" value="PPM-type-like_dom_sf"/>
</dbReference>
<name>A0A0F0LDL6_9MICO</name>
<dbReference type="Proteomes" id="UP000033740">
    <property type="component" value="Unassembled WGS sequence"/>
</dbReference>
<proteinExistence type="predicted"/>
<gene>
    <name evidence="1" type="ORF">RS86_03712</name>
</gene>
<dbReference type="Gene3D" id="3.60.40.10">
    <property type="entry name" value="PPM-type phosphatase domain"/>
    <property type="match status" value="1"/>
</dbReference>
<dbReference type="STRING" id="582680.RS86_03712"/>
<evidence type="ECO:0008006" key="3">
    <source>
        <dbReference type="Google" id="ProtNLM"/>
    </source>
</evidence>
<comment type="caution">
    <text evidence="1">The sequence shown here is derived from an EMBL/GenBank/DDBJ whole genome shotgun (WGS) entry which is preliminary data.</text>
</comment>
<dbReference type="PATRIC" id="fig|582680.6.peg.3797"/>